<evidence type="ECO:0000256" key="1">
    <source>
        <dbReference type="ARBA" id="ARBA00008324"/>
    </source>
</evidence>
<dbReference type="PANTHER" id="PTHR21660">
    <property type="entry name" value="THIOESTERASE SUPERFAMILY MEMBER-RELATED"/>
    <property type="match status" value="1"/>
</dbReference>
<sequence>MPSDAETKAHLEGIWAANKHKSPIYDFLLSDVQFTTVSQGLVTARLQLTKNHINSKGGLHGSVSATLVDWVGGYAIASWDCRERMGVSVDIHVTYISSAGEGDWIEVEGRANKVGKSLAFTTARISKVVDGQAGPVIATASHTKYFL</sequence>
<evidence type="ECO:0000313" key="5">
    <source>
        <dbReference type="Proteomes" id="UP001172684"/>
    </source>
</evidence>
<dbReference type="Gene3D" id="3.10.129.10">
    <property type="entry name" value="Hotdog Thioesterase"/>
    <property type="match status" value="1"/>
</dbReference>
<dbReference type="InterPro" id="IPR006683">
    <property type="entry name" value="Thioestr_dom"/>
</dbReference>
<dbReference type="CDD" id="cd03443">
    <property type="entry name" value="PaaI_thioesterase"/>
    <property type="match status" value="1"/>
</dbReference>
<comment type="caution">
    <text evidence="4">The sequence shown here is derived from an EMBL/GenBank/DDBJ whole genome shotgun (WGS) entry which is preliminary data.</text>
</comment>
<dbReference type="InterPro" id="IPR039298">
    <property type="entry name" value="ACOT13"/>
</dbReference>
<evidence type="ECO:0000256" key="2">
    <source>
        <dbReference type="ARBA" id="ARBA00022801"/>
    </source>
</evidence>
<dbReference type="NCBIfam" id="TIGR00369">
    <property type="entry name" value="unchar_dom_1"/>
    <property type="match status" value="1"/>
</dbReference>
<proteinExistence type="inferred from homology"/>
<comment type="similarity">
    <text evidence="1">Belongs to the thioesterase PaaI family.</text>
</comment>
<name>A0ABQ9P1H1_9PEZI</name>
<feature type="domain" description="Thioesterase" evidence="3">
    <location>
        <begin position="57"/>
        <end position="127"/>
    </location>
</feature>
<organism evidence="4 5">
    <name type="scientific">Coniosporium apollinis</name>
    <dbReference type="NCBI Taxonomy" id="61459"/>
    <lineage>
        <taxon>Eukaryota</taxon>
        <taxon>Fungi</taxon>
        <taxon>Dikarya</taxon>
        <taxon>Ascomycota</taxon>
        <taxon>Pezizomycotina</taxon>
        <taxon>Dothideomycetes</taxon>
        <taxon>Dothideomycetes incertae sedis</taxon>
        <taxon>Coniosporium</taxon>
    </lineage>
</organism>
<keyword evidence="2" id="KW-0378">Hydrolase</keyword>
<dbReference type="PANTHER" id="PTHR21660:SF11">
    <property type="entry name" value="FAMILY PROTEIN, PUTATIVE (AFU_ORTHOLOGUE AFUA_4G04355)-RELATED"/>
    <property type="match status" value="1"/>
</dbReference>
<reference evidence="4" key="1">
    <citation type="submission" date="2022-10" db="EMBL/GenBank/DDBJ databases">
        <title>Culturing micro-colonial fungi from biological soil crusts in the Mojave desert and describing Neophaeococcomyces mojavensis, and introducing the new genera and species Taxawa tesnikishii.</title>
        <authorList>
            <person name="Kurbessoian T."/>
            <person name="Stajich J.E."/>
        </authorList>
    </citation>
    <scope>NUCLEOTIDE SEQUENCE</scope>
    <source>
        <strain evidence="4">TK_1</strain>
    </source>
</reference>
<dbReference type="InterPro" id="IPR029069">
    <property type="entry name" value="HotDog_dom_sf"/>
</dbReference>
<accession>A0ABQ9P1H1</accession>
<dbReference type="SUPFAM" id="SSF54637">
    <property type="entry name" value="Thioesterase/thiol ester dehydrase-isomerase"/>
    <property type="match status" value="1"/>
</dbReference>
<dbReference type="InterPro" id="IPR003736">
    <property type="entry name" value="PAAI_dom"/>
</dbReference>
<evidence type="ECO:0000259" key="3">
    <source>
        <dbReference type="Pfam" id="PF03061"/>
    </source>
</evidence>
<dbReference type="Proteomes" id="UP001172684">
    <property type="component" value="Unassembled WGS sequence"/>
</dbReference>
<keyword evidence="5" id="KW-1185">Reference proteome</keyword>
<evidence type="ECO:0000313" key="4">
    <source>
        <dbReference type="EMBL" id="KAJ9667841.1"/>
    </source>
</evidence>
<dbReference type="EMBL" id="JAPDRL010000010">
    <property type="protein sequence ID" value="KAJ9667841.1"/>
    <property type="molecule type" value="Genomic_DNA"/>
</dbReference>
<dbReference type="Pfam" id="PF03061">
    <property type="entry name" value="4HBT"/>
    <property type="match status" value="1"/>
</dbReference>
<gene>
    <name evidence="4" type="ORF">H2201_002027</name>
</gene>
<protein>
    <recommendedName>
        <fullName evidence="3">Thioesterase domain-containing protein</fullName>
    </recommendedName>
</protein>